<comment type="caution">
    <text evidence="3">The sequence shown here is derived from an EMBL/GenBank/DDBJ whole genome shotgun (WGS) entry which is preliminary data.</text>
</comment>
<feature type="transmembrane region" description="Helical" evidence="2">
    <location>
        <begin position="20"/>
        <end position="44"/>
    </location>
</feature>
<evidence type="ECO:0000313" key="3">
    <source>
        <dbReference type="EMBL" id="EPD30875.1"/>
    </source>
</evidence>
<gene>
    <name evidence="3" type="ORF">HMPREF9238_00630</name>
</gene>
<feature type="region of interest" description="Disordered" evidence="1">
    <location>
        <begin position="146"/>
        <end position="176"/>
    </location>
</feature>
<feature type="transmembrane region" description="Helical" evidence="2">
    <location>
        <begin position="56"/>
        <end position="75"/>
    </location>
</feature>
<sequence>MRETQGKSSEGRTISYGPIILTGAGVLGLISLFLPIAHAFGLSINYFNELVRNEGVFLLILMLAVISLGVATIMSSSHGVRIAAGVVGLIGGLFGVIDGAGSISGLSDTGASIGIGLIFLTIASIAMIVGAVFTLMQLRNLQVGSRAQPPARPAQGQYPTGDPTQGQPPVNPTQQG</sequence>
<accession>A0A9W5VWH0</accession>
<feature type="transmembrane region" description="Helical" evidence="2">
    <location>
        <begin position="82"/>
        <end position="101"/>
    </location>
</feature>
<proteinExistence type="predicted"/>
<dbReference type="OrthoDB" id="9836487at2"/>
<dbReference type="Proteomes" id="UP000014387">
    <property type="component" value="Unassembled WGS sequence"/>
</dbReference>
<evidence type="ECO:0000256" key="2">
    <source>
        <dbReference type="SAM" id="Phobius"/>
    </source>
</evidence>
<organism evidence="3 4">
    <name type="scientific">Gleimia europaea ACS-120-V-Col10b</name>
    <dbReference type="NCBI Taxonomy" id="883069"/>
    <lineage>
        <taxon>Bacteria</taxon>
        <taxon>Bacillati</taxon>
        <taxon>Actinomycetota</taxon>
        <taxon>Actinomycetes</taxon>
        <taxon>Actinomycetales</taxon>
        <taxon>Actinomycetaceae</taxon>
        <taxon>Gleimia</taxon>
    </lineage>
</organism>
<protein>
    <submittedName>
        <fullName evidence="3">Uncharacterized protein</fullName>
    </submittedName>
</protein>
<keyword evidence="4" id="KW-1185">Reference proteome</keyword>
<keyword evidence="2" id="KW-0472">Membrane</keyword>
<dbReference type="EMBL" id="AGWN01000001">
    <property type="protein sequence ID" value="EPD30875.1"/>
    <property type="molecule type" value="Genomic_DNA"/>
</dbReference>
<dbReference type="RefSeq" id="WP_016443987.1">
    <property type="nucleotide sequence ID" value="NZ_KE150266.1"/>
</dbReference>
<evidence type="ECO:0000313" key="4">
    <source>
        <dbReference type="Proteomes" id="UP000014387"/>
    </source>
</evidence>
<dbReference type="AlphaFoldDB" id="A0A9W5VWH0"/>
<keyword evidence="2" id="KW-1133">Transmembrane helix</keyword>
<evidence type="ECO:0000256" key="1">
    <source>
        <dbReference type="SAM" id="MobiDB-lite"/>
    </source>
</evidence>
<reference evidence="3 4" key="1">
    <citation type="submission" date="2013-05" db="EMBL/GenBank/DDBJ databases">
        <title>The Genome Sequence of Actinomyces europaeus ACS-120-V-COL10B.</title>
        <authorList>
            <consortium name="The Broad Institute Genomics Platform"/>
            <person name="Earl A."/>
            <person name="Ward D."/>
            <person name="Feldgarden M."/>
            <person name="Gevers D."/>
            <person name="Saerens B."/>
            <person name="Vaneechoutte M."/>
            <person name="Walker B."/>
            <person name="Young S."/>
            <person name="Zeng Q."/>
            <person name="Gargeya S."/>
            <person name="Fitzgerald M."/>
            <person name="Haas B."/>
            <person name="Abouelleil A."/>
            <person name="Allen A.W."/>
            <person name="Alvarado L."/>
            <person name="Arachchi H.M."/>
            <person name="Berlin A.M."/>
            <person name="Chapman S.B."/>
            <person name="Gainer-Dewar J."/>
            <person name="Goldberg J."/>
            <person name="Griggs A."/>
            <person name="Gujja S."/>
            <person name="Hansen M."/>
            <person name="Howarth C."/>
            <person name="Imamovic A."/>
            <person name="Ireland A."/>
            <person name="Larimer J."/>
            <person name="McCowan C."/>
            <person name="Murphy C."/>
            <person name="Pearson M."/>
            <person name="Poon T.W."/>
            <person name="Priest M."/>
            <person name="Roberts A."/>
            <person name="Saif S."/>
            <person name="Shea T."/>
            <person name="Sisk P."/>
            <person name="Sykes S."/>
            <person name="Wortman J."/>
            <person name="Nusbaum C."/>
            <person name="Birren B."/>
        </authorList>
    </citation>
    <scope>NUCLEOTIDE SEQUENCE [LARGE SCALE GENOMIC DNA]</scope>
    <source>
        <strain evidence="3 4">ACS-120-V-Col10b</strain>
    </source>
</reference>
<feature type="compositionally biased region" description="Polar residues" evidence="1">
    <location>
        <begin position="162"/>
        <end position="176"/>
    </location>
</feature>
<name>A0A9W5VWH0_9ACTO</name>
<feature type="transmembrane region" description="Helical" evidence="2">
    <location>
        <begin position="113"/>
        <end position="136"/>
    </location>
</feature>
<keyword evidence="2" id="KW-0812">Transmembrane</keyword>